<feature type="compositionally biased region" description="Basic and acidic residues" evidence="1">
    <location>
        <begin position="283"/>
        <end position="299"/>
    </location>
</feature>
<evidence type="ECO:0000256" key="1">
    <source>
        <dbReference type="SAM" id="MobiDB-lite"/>
    </source>
</evidence>
<dbReference type="Proteomes" id="UP000007431">
    <property type="component" value="Unassembled WGS sequence"/>
</dbReference>
<keyword evidence="3" id="KW-1185">Reference proteome</keyword>
<dbReference type="InParanoid" id="D8Q5Y6"/>
<dbReference type="VEuPathDB" id="FungiDB:SCHCODRAFT_02501705"/>
<accession>D8Q5Y6</accession>
<evidence type="ECO:0000313" key="3">
    <source>
        <dbReference type="Proteomes" id="UP000007431"/>
    </source>
</evidence>
<feature type="region of interest" description="Disordered" evidence="1">
    <location>
        <begin position="331"/>
        <end position="400"/>
    </location>
</feature>
<gene>
    <name evidence="2" type="ORF">SCHCODRAFT_235134</name>
</gene>
<dbReference type="EMBL" id="GL377306">
    <property type="protein sequence ID" value="EFI97050.1"/>
    <property type="molecule type" value="Genomic_DNA"/>
</dbReference>
<feature type="compositionally biased region" description="Polar residues" evidence="1">
    <location>
        <begin position="335"/>
        <end position="344"/>
    </location>
</feature>
<sequence length="400" mass="44608">MPVYMRGFLHRTPDCRHVPFVPSPLRRCSRADPLCSSQGAQETLPLRSVISAAPPVANCMTPQIVTCTVPQLAPRAVGKMPMGESESDADDDDLLNDWDFLNDLSEIINGEDEDRASRLTLFKEQRDTFASFERSYSVLADWHEKEMAEFQRRREMGVPLVDDIDAYLRSHFHRARCAFVARPSGDLEKYQARKFLARSVMANPARIQARAQAEAAAEARAWLASGGVVDEAVRRARLRAQGKEDKSHPVYRNRQTWKRRYEAMKAAEVAKAKAEATLAQERGEMSEEEVKKKAVGERARKARADKRACDRAKKDAERARKFGHAFPSLEKENMPAQQAATVQDNGPEKVGPPKRQRLPAKKPTPSALLGVGKPGGLRSPTRKPTPPALSTRAILGSLSF</sequence>
<protein>
    <submittedName>
        <fullName evidence="2">Uncharacterized protein</fullName>
    </submittedName>
</protein>
<dbReference type="AlphaFoldDB" id="D8Q5Y6"/>
<evidence type="ECO:0000313" key="2">
    <source>
        <dbReference type="EMBL" id="EFI97050.1"/>
    </source>
</evidence>
<name>D8Q5Y6_SCHCM</name>
<proteinExistence type="predicted"/>
<feature type="region of interest" description="Disordered" evidence="1">
    <location>
        <begin position="283"/>
        <end position="313"/>
    </location>
</feature>
<reference evidence="2 3" key="1">
    <citation type="journal article" date="2010" name="Nat. Biotechnol.">
        <title>Genome sequence of the model mushroom Schizophyllum commune.</title>
        <authorList>
            <person name="Ohm R.A."/>
            <person name="de Jong J.F."/>
            <person name="Lugones L.G."/>
            <person name="Aerts A."/>
            <person name="Kothe E."/>
            <person name="Stajich J.E."/>
            <person name="de Vries R.P."/>
            <person name="Record E."/>
            <person name="Levasseur A."/>
            <person name="Baker S.E."/>
            <person name="Bartholomew K.A."/>
            <person name="Coutinho P.M."/>
            <person name="Erdmann S."/>
            <person name="Fowler T.J."/>
            <person name="Gathman A.C."/>
            <person name="Lombard V."/>
            <person name="Henrissat B."/>
            <person name="Knabe N."/>
            <person name="Kuees U."/>
            <person name="Lilly W.W."/>
            <person name="Lindquist E."/>
            <person name="Lucas S."/>
            <person name="Magnuson J.K."/>
            <person name="Piumi F."/>
            <person name="Raudaskoski M."/>
            <person name="Salamov A."/>
            <person name="Schmutz J."/>
            <person name="Schwarze F.W.M.R."/>
            <person name="vanKuyk P.A."/>
            <person name="Horton J.S."/>
            <person name="Grigoriev I.V."/>
            <person name="Woesten H.A.B."/>
        </authorList>
    </citation>
    <scope>NUCLEOTIDE SEQUENCE [LARGE SCALE GENOMIC DNA]</scope>
    <source>
        <strain evidence="3">H4-8 / FGSC 9210</strain>
    </source>
</reference>
<organism evidence="3">
    <name type="scientific">Schizophyllum commune (strain H4-8 / FGSC 9210)</name>
    <name type="common">Split gill fungus</name>
    <dbReference type="NCBI Taxonomy" id="578458"/>
    <lineage>
        <taxon>Eukaryota</taxon>
        <taxon>Fungi</taxon>
        <taxon>Dikarya</taxon>
        <taxon>Basidiomycota</taxon>
        <taxon>Agaricomycotina</taxon>
        <taxon>Agaricomycetes</taxon>
        <taxon>Agaricomycetidae</taxon>
        <taxon>Agaricales</taxon>
        <taxon>Schizophyllaceae</taxon>
        <taxon>Schizophyllum</taxon>
    </lineage>
</organism>
<dbReference type="HOGENOM" id="CLU_689182_0_0_1"/>